<dbReference type="SUPFAM" id="SSF46689">
    <property type="entry name" value="Homeodomain-like"/>
    <property type="match status" value="1"/>
</dbReference>
<keyword evidence="1" id="KW-0805">Transcription regulation</keyword>
<proteinExistence type="predicted"/>
<keyword evidence="3" id="KW-0804">Transcription</keyword>
<dbReference type="InterPro" id="IPR050109">
    <property type="entry name" value="HTH-type_TetR-like_transc_reg"/>
</dbReference>
<dbReference type="EMBL" id="JAUHQA010000001">
    <property type="protein sequence ID" value="MDN4480292.1"/>
    <property type="molecule type" value="Genomic_DNA"/>
</dbReference>
<dbReference type="Pfam" id="PF00440">
    <property type="entry name" value="TetR_N"/>
    <property type="match status" value="1"/>
</dbReference>
<feature type="DNA-binding region" description="H-T-H motif" evidence="4">
    <location>
        <begin position="31"/>
        <end position="50"/>
    </location>
</feature>
<dbReference type="Proteomes" id="UP001172708">
    <property type="component" value="Unassembled WGS sequence"/>
</dbReference>
<accession>A0ABT8GFU7</accession>
<gene>
    <name evidence="6" type="ORF">QQX02_05065</name>
</gene>
<comment type="caution">
    <text evidence="6">The sequence shown here is derived from an EMBL/GenBank/DDBJ whole genome shotgun (WGS) entry which is preliminary data.</text>
</comment>
<keyword evidence="2 4" id="KW-0238">DNA-binding</keyword>
<evidence type="ECO:0000313" key="7">
    <source>
        <dbReference type="Proteomes" id="UP001172708"/>
    </source>
</evidence>
<reference evidence="6" key="1">
    <citation type="submission" date="2023-06" db="EMBL/GenBank/DDBJ databases">
        <title>Egi l300058.</title>
        <authorList>
            <person name="Gao L."/>
            <person name="Fang B.-Z."/>
            <person name="Li W.-J."/>
        </authorList>
    </citation>
    <scope>NUCLEOTIDE SEQUENCE</scope>
    <source>
        <strain evidence="6">EGI L300058</strain>
    </source>
</reference>
<dbReference type="PANTHER" id="PTHR30055">
    <property type="entry name" value="HTH-TYPE TRANSCRIPTIONAL REGULATOR RUTR"/>
    <property type="match status" value="1"/>
</dbReference>
<dbReference type="PROSITE" id="PS50977">
    <property type="entry name" value="HTH_TETR_2"/>
    <property type="match status" value="1"/>
</dbReference>
<protein>
    <submittedName>
        <fullName evidence="6">Helix-turn-helix domain-containing protein</fullName>
    </submittedName>
</protein>
<dbReference type="InterPro" id="IPR009057">
    <property type="entry name" value="Homeodomain-like_sf"/>
</dbReference>
<evidence type="ECO:0000256" key="2">
    <source>
        <dbReference type="ARBA" id="ARBA00023125"/>
    </source>
</evidence>
<evidence type="ECO:0000313" key="6">
    <source>
        <dbReference type="EMBL" id="MDN4480292.1"/>
    </source>
</evidence>
<evidence type="ECO:0000256" key="4">
    <source>
        <dbReference type="PROSITE-ProRule" id="PRU00335"/>
    </source>
</evidence>
<evidence type="ECO:0000256" key="1">
    <source>
        <dbReference type="ARBA" id="ARBA00023015"/>
    </source>
</evidence>
<dbReference type="RefSeq" id="WP_301141654.1">
    <property type="nucleotide sequence ID" value="NZ_JAUHQA010000001.1"/>
</dbReference>
<evidence type="ECO:0000259" key="5">
    <source>
        <dbReference type="PROSITE" id="PS50977"/>
    </source>
</evidence>
<organism evidence="6 7">
    <name type="scientific">Demequina muriae</name>
    <dbReference type="NCBI Taxonomy" id="3051664"/>
    <lineage>
        <taxon>Bacteria</taxon>
        <taxon>Bacillati</taxon>
        <taxon>Actinomycetota</taxon>
        <taxon>Actinomycetes</taxon>
        <taxon>Micrococcales</taxon>
        <taxon>Demequinaceae</taxon>
        <taxon>Demequina</taxon>
    </lineage>
</organism>
<sequence length="183" mass="20207">MAERLAPEVRRERILDTALAIIDAEGHRGLSMAEVARRCGMSAPGVMHYFPDLPTLLVALVRRRDERDTAGFVAALPPTADARTVLDAIVANIVARPRAAQLFAMVGADALDPAHPGHEYFRDRADRLAAQLATWLGDQDHDRARRVFAAMDGLQAHFLRDPEHFDLIGQWRAMADALLGPRT</sequence>
<keyword evidence="7" id="KW-1185">Reference proteome</keyword>
<dbReference type="Gene3D" id="1.10.357.10">
    <property type="entry name" value="Tetracycline Repressor, domain 2"/>
    <property type="match status" value="1"/>
</dbReference>
<evidence type="ECO:0000256" key="3">
    <source>
        <dbReference type="ARBA" id="ARBA00023163"/>
    </source>
</evidence>
<feature type="domain" description="HTH tetR-type" evidence="5">
    <location>
        <begin position="8"/>
        <end position="68"/>
    </location>
</feature>
<name>A0ABT8GFU7_9MICO</name>
<dbReference type="PANTHER" id="PTHR30055:SF234">
    <property type="entry name" value="HTH-TYPE TRANSCRIPTIONAL REGULATOR BETI"/>
    <property type="match status" value="1"/>
</dbReference>
<dbReference type="InterPro" id="IPR001647">
    <property type="entry name" value="HTH_TetR"/>
</dbReference>